<dbReference type="EMBL" id="ACVN02000015">
    <property type="protein sequence ID" value="ERK63183.1"/>
    <property type="molecule type" value="Genomic_DNA"/>
</dbReference>
<evidence type="ECO:0000313" key="5">
    <source>
        <dbReference type="EMBL" id="ERK63183.1"/>
    </source>
</evidence>
<dbReference type="PANTHER" id="PTHR30146:SF153">
    <property type="entry name" value="LACTOSE OPERON REPRESSOR"/>
    <property type="match status" value="1"/>
</dbReference>
<name>U2SC74_9ACTN</name>
<comment type="caution">
    <text evidence="5">The sequence shown here is derived from an EMBL/GenBank/DDBJ whole genome shotgun (WGS) entry which is preliminary data.</text>
</comment>
<dbReference type="SUPFAM" id="SSF53822">
    <property type="entry name" value="Periplasmic binding protein-like I"/>
    <property type="match status" value="1"/>
</dbReference>
<accession>U2SC74</accession>
<gene>
    <name evidence="5" type="ORF">HMPREF0682_1122</name>
</gene>
<dbReference type="InterPro" id="IPR000843">
    <property type="entry name" value="HTH_LacI"/>
</dbReference>
<dbReference type="PANTHER" id="PTHR30146">
    <property type="entry name" value="LACI-RELATED TRANSCRIPTIONAL REPRESSOR"/>
    <property type="match status" value="1"/>
</dbReference>
<evidence type="ECO:0000256" key="3">
    <source>
        <dbReference type="ARBA" id="ARBA00023163"/>
    </source>
</evidence>
<dbReference type="InterPro" id="IPR028082">
    <property type="entry name" value="Peripla_BP_I"/>
</dbReference>
<dbReference type="CDD" id="cd01392">
    <property type="entry name" value="HTH_LacI"/>
    <property type="match status" value="1"/>
</dbReference>
<sequence length="334" mass="36110">MSRRPRASMQDVARLAGVSAQTVSRVAREEGTVRPETTRRVREAMRQLGYAPNRAAQALRSGAFNTVGVIGHKLARTGEAHIIDAVTTALRDEGFGILLVDAPSNSAVDFTRALNSLSQAVDGVVVLRLETPSATPVQLPDGIPLVVGDFRYTDRHTAVGTDQTNGARDAVHHLLGLGHETVHHIAGPSSSVQARAREQAWIATLWEEGRAVPPLVRGDWSPRSGYEAGRRLLEDPDVTAVFCANDEMALGFIRACHEEGRSIPEDISVVGFDDIMAEWMWPPLTTVAQDFATIGTELVAALLPQLRGEPDEPRGILVPAPLVVRGSTTTPHRR</sequence>
<feature type="domain" description="HTH lacI-type" evidence="4">
    <location>
        <begin position="7"/>
        <end position="61"/>
    </location>
</feature>
<dbReference type="InterPro" id="IPR010982">
    <property type="entry name" value="Lambda_DNA-bd_dom_sf"/>
</dbReference>
<dbReference type="SUPFAM" id="SSF47413">
    <property type="entry name" value="lambda repressor-like DNA-binding domains"/>
    <property type="match status" value="1"/>
</dbReference>
<dbReference type="CDD" id="cd01574">
    <property type="entry name" value="PBP1_LacI"/>
    <property type="match status" value="1"/>
</dbReference>
<dbReference type="Pfam" id="PF13377">
    <property type="entry name" value="Peripla_BP_3"/>
    <property type="match status" value="1"/>
</dbReference>
<organism evidence="5 6">
    <name type="scientific">Propionibacterium acidifaciens F0233</name>
    <dbReference type="NCBI Taxonomy" id="553198"/>
    <lineage>
        <taxon>Bacteria</taxon>
        <taxon>Bacillati</taxon>
        <taxon>Actinomycetota</taxon>
        <taxon>Actinomycetes</taxon>
        <taxon>Propionibacteriales</taxon>
        <taxon>Propionibacteriaceae</taxon>
        <taxon>Propionibacterium</taxon>
    </lineage>
</organism>
<dbReference type="GO" id="GO:0003700">
    <property type="term" value="F:DNA-binding transcription factor activity"/>
    <property type="evidence" value="ECO:0007669"/>
    <property type="project" value="TreeGrafter"/>
</dbReference>
<keyword evidence="6" id="KW-1185">Reference proteome</keyword>
<dbReference type="InterPro" id="IPR046335">
    <property type="entry name" value="LacI/GalR-like_sensor"/>
</dbReference>
<reference evidence="5" key="1">
    <citation type="submission" date="2013-08" db="EMBL/GenBank/DDBJ databases">
        <authorList>
            <person name="Durkin A.S."/>
            <person name="Haft D.R."/>
            <person name="McCorrison J."/>
            <person name="Torralba M."/>
            <person name="Gillis M."/>
            <person name="Haft D.H."/>
            <person name="Methe B."/>
            <person name="Sutton G."/>
            <person name="Nelson K.E."/>
        </authorList>
    </citation>
    <scope>NUCLEOTIDE SEQUENCE [LARGE SCALE GENOMIC DNA]</scope>
    <source>
        <strain evidence="5">F0233</strain>
    </source>
</reference>
<dbReference type="AlphaFoldDB" id="U2SC74"/>
<evidence type="ECO:0000256" key="1">
    <source>
        <dbReference type="ARBA" id="ARBA00023015"/>
    </source>
</evidence>
<dbReference type="PROSITE" id="PS50932">
    <property type="entry name" value="HTH_LACI_2"/>
    <property type="match status" value="1"/>
</dbReference>
<proteinExistence type="predicted"/>
<dbReference type="GO" id="GO:0000976">
    <property type="term" value="F:transcription cis-regulatory region binding"/>
    <property type="evidence" value="ECO:0007669"/>
    <property type="project" value="TreeGrafter"/>
</dbReference>
<keyword evidence="2" id="KW-0238">DNA-binding</keyword>
<dbReference type="Pfam" id="PF00356">
    <property type="entry name" value="LacI"/>
    <property type="match status" value="1"/>
</dbReference>
<dbReference type="Gene3D" id="1.10.260.40">
    <property type="entry name" value="lambda repressor-like DNA-binding domains"/>
    <property type="match status" value="1"/>
</dbReference>
<protein>
    <submittedName>
        <fullName evidence="5">Small molecule-binding regulator domain protein</fullName>
    </submittedName>
</protein>
<keyword evidence="3" id="KW-0804">Transcription</keyword>
<dbReference type="Gene3D" id="3.40.50.2300">
    <property type="match status" value="2"/>
</dbReference>
<keyword evidence="1" id="KW-0805">Transcription regulation</keyword>
<dbReference type="Proteomes" id="UP000017052">
    <property type="component" value="Unassembled WGS sequence"/>
</dbReference>
<evidence type="ECO:0000259" key="4">
    <source>
        <dbReference type="PROSITE" id="PS50932"/>
    </source>
</evidence>
<evidence type="ECO:0000256" key="2">
    <source>
        <dbReference type="ARBA" id="ARBA00023125"/>
    </source>
</evidence>
<dbReference type="SMART" id="SM00354">
    <property type="entry name" value="HTH_LACI"/>
    <property type="match status" value="1"/>
</dbReference>
<evidence type="ECO:0000313" key="6">
    <source>
        <dbReference type="Proteomes" id="UP000017052"/>
    </source>
</evidence>